<gene>
    <name evidence="1" type="ORF">GCM10009810_18170</name>
</gene>
<dbReference type="EMBL" id="BAAAPN010000045">
    <property type="protein sequence ID" value="GAA1759019.1"/>
    <property type="molecule type" value="Genomic_DNA"/>
</dbReference>
<dbReference type="SUPFAM" id="SSF56784">
    <property type="entry name" value="HAD-like"/>
    <property type="match status" value="1"/>
</dbReference>
<comment type="caution">
    <text evidence="1">The sequence shown here is derived from an EMBL/GenBank/DDBJ whole genome shotgun (WGS) entry which is preliminary data.</text>
</comment>
<dbReference type="Gene3D" id="3.40.50.1000">
    <property type="entry name" value="HAD superfamily/HAD-like"/>
    <property type="match status" value="2"/>
</dbReference>
<dbReference type="PANTHER" id="PTHR19288">
    <property type="entry name" value="4-NITROPHENYLPHOSPHATASE-RELATED"/>
    <property type="match status" value="1"/>
</dbReference>
<accession>A0ABN2KLM5</accession>
<dbReference type="PANTHER" id="PTHR19288:SF95">
    <property type="entry name" value="D-GLYCEROL 3-PHOSPHATE PHOSPHATASE"/>
    <property type="match status" value="1"/>
</dbReference>
<organism evidence="1 2">
    <name type="scientific">Nostocoides vanveenii</name>
    <dbReference type="NCBI Taxonomy" id="330835"/>
    <lineage>
        <taxon>Bacteria</taxon>
        <taxon>Bacillati</taxon>
        <taxon>Actinomycetota</taxon>
        <taxon>Actinomycetes</taxon>
        <taxon>Micrococcales</taxon>
        <taxon>Intrasporangiaceae</taxon>
        <taxon>Nostocoides</taxon>
    </lineage>
</organism>
<dbReference type="InterPro" id="IPR023214">
    <property type="entry name" value="HAD_sf"/>
</dbReference>
<reference evidence="1 2" key="1">
    <citation type="journal article" date="2019" name="Int. J. Syst. Evol. Microbiol.">
        <title>The Global Catalogue of Microorganisms (GCM) 10K type strain sequencing project: providing services to taxonomists for standard genome sequencing and annotation.</title>
        <authorList>
            <consortium name="The Broad Institute Genomics Platform"/>
            <consortium name="The Broad Institute Genome Sequencing Center for Infectious Disease"/>
            <person name="Wu L."/>
            <person name="Ma J."/>
        </authorList>
    </citation>
    <scope>NUCLEOTIDE SEQUENCE [LARGE SCALE GENOMIC DNA]</scope>
    <source>
        <strain evidence="1 2">JCM 15591</strain>
    </source>
</reference>
<dbReference type="InterPro" id="IPR006357">
    <property type="entry name" value="HAD-SF_hydro_IIA"/>
</dbReference>
<name>A0ABN2KLM5_9MICO</name>
<dbReference type="Proteomes" id="UP001501475">
    <property type="component" value="Unassembled WGS sequence"/>
</dbReference>
<dbReference type="Pfam" id="PF13344">
    <property type="entry name" value="Hydrolase_6"/>
    <property type="match status" value="1"/>
</dbReference>
<dbReference type="NCBIfam" id="TIGR01460">
    <property type="entry name" value="HAD-SF-IIA"/>
    <property type="match status" value="1"/>
</dbReference>
<evidence type="ECO:0000313" key="1">
    <source>
        <dbReference type="EMBL" id="GAA1759019.1"/>
    </source>
</evidence>
<dbReference type="Pfam" id="PF13242">
    <property type="entry name" value="Hydrolase_like"/>
    <property type="match status" value="1"/>
</dbReference>
<keyword evidence="2" id="KW-1185">Reference proteome</keyword>
<proteinExistence type="predicted"/>
<dbReference type="InterPro" id="IPR036412">
    <property type="entry name" value="HAD-like_sf"/>
</dbReference>
<sequence length="337" mass="33432">MGAGVTADATPLAGYRGIVCDLDGVVYRGPDPVPYAVDVLGGLPTPVVYATNNASRTPDEVAAHLTSFGLTANAEHVVTSSMAGAAAIAKRVPSGSKVLAVGGSGVAIALRAAGFEPVESTGDGVVAVLQGYGPRVCAADLAEAAYAIESGALWVATNDDLTLPTDRGIAPGNGSLVRCVAIASGAEPVVVGKPQAPLYLMSSAVLGIEPAAVLGVGDRLETDIAGATAAGMDSLLVLTGVHGIRDASLAPVAERPKFVVSDLRGLIEPYAAPTPTPDGWACDGATVRVDGDRVLVACGGPDIAVGRAGLAAIWAAVDAGLPTDRAASLAASLPDRA</sequence>
<protein>
    <submittedName>
        <fullName evidence="1">HAD hydrolase-like protein</fullName>
    </submittedName>
</protein>
<evidence type="ECO:0000313" key="2">
    <source>
        <dbReference type="Proteomes" id="UP001501475"/>
    </source>
</evidence>